<dbReference type="AlphaFoldDB" id="A0A8X7PCT8"/>
<gene>
    <name evidence="3" type="ORF">Bca52824_088623</name>
</gene>
<feature type="domain" description="F-box" evidence="2">
    <location>
        <begin position="21"/>
        <end position="61"/>
    </location>
</feature>
<evidence type="ECO:0000313" key="4">
    <source>
        <dbReference type="Proteomes" id="UP000886595"/>
    </source>
</evidence>
<dbReference type="EMBL" id="JAAMPC010000017">
    <property type="protein sequence ID" value="KAG2248995.1"/>
    <property type="molecule type" value="Genomic_DNA"/>
</dbReference>
<accession>A0A8X7PCT8</accession>
<dbReference type="SUPFAM" id="SSF81383">
    <property type="entry name" value="F-box domain"/>
    <property type="match status" value="1"/>
</dbReference>
<feature type="region of interest" description="Disordered" evidence="1">
    <location>
        <begin position="459"/>
        <end position="482"/>
    </location>
</feature>
<dbReference type="InterPro" id="IPR050942">
    <property type="entry name" value="F-box_BR-signaling"/>
</dbReference>
<comment type="caution">
    <text evidence="3">The sequence shown here is derived from an EMBL/GenBank/DDBJ whole genome shotgun (WGS) entry which is preliminary data.</text>
</comment>
<dbReference type="OrthoDB" id="642536at2759"/>
<dbReference type="SMART" id="SM00256">
    <property type="entry name" value="FBOX"/>
    <property type="match status" value="1"/>
</dbReference>
<dbReference type="InterPro" id="IPR036047">
    <property type="entry name" value="F-box-like_dom_sf"/>
</dbReference>
<protein>
    <recommendedName>
        <fullName evidence="2">F-box domain-containing protein</fullName>
    </recommendedName>
</protein>
<evidence type="ECO:0000259" key="2">
    <source>
        <dbReference type="SMART" id="SM00256"/>
    </source>
</evidence>
<reference evidence="3 4" key="1">
    <citation type="submission" date="2020-02" db="EMBL/GenBank/DDBJ databases">
        <authorList>
            <person name="Ma Q."/>
            <person name="Huang Y."/>
            <person name="Song X."/>
            <person name="Pei D."/>
        </authorList>
    </citation>
    <scope>NUCLEOTIDE SEQUENCE [LARGE SCALE GENOMIC DNA]</scope>
    <source>
        <strain evidence="3">Sxm20200214</strain>
        <tissue evidence="3">Leaf</tissue>
    </source>
</reference>
<dbReference type="PANTHER" id="PTHR44259">
    <property type="entry name" value="OS07G0183000 PROTEIN-RELATED"/>
    <property type="match status" value="1"/>
</dbReference>
<dbReference type="PANTHER" id="PTHR44259:SF26">
    <property type="entry name" value="F-BOX FAMILY PROTEIN-LIKE PROTEIN"/>
    <property type="match status" value="1"/>
</dbReference>
<dbReference type="Gene3D" id="1.20.1280.50">
    <property type="match status" value="1"/>
</dbReference>
<dbReference type="Pfam" id="PF03478">
    <property type="entry name" value="Beta-prop_KIB1-4"/>
    <property type="match status" value="1"/>
</dbReference>
<organism evidence="3 4">
    <name type="scientific">Brassica carinata</name>
    <name type="common">Ethiopian mustard</name>
    <name type="synonym">Abyssinian cabbage</name>
    <dbReference type="NCBI Taxonomy" id="52824"/>
    <lineage>
        <taxon>Eukaryota</taxon>
        <taxon>Viridiplantae</taxon>
        <taxon>Streptophyta</taxon>
        <taxon>Embryophyta</taxon>
        <taxon>Tracheophyta</taxon>
        <taxon>Spermatophyta</taxon>
        <taxon>Magnoliopsida</taxon>
        <taxon>eudicotyledons</taxon>
        <taxon>Gunneridae</taxon>
        <taxon>Pentapetalae</taxon>
        <taxon>rosids</taxon>
        <taxon>malvids</taxon>
        <taxon>Brassicales</taxon>
        <taxon>Brassicaceae</taxon>
        <taxon>Brassiceae</taxon>
        <taxon>Brassica</taxon>
    </lineage>
</organism>
<dbReference type="Proteomes" id="UP000886595">
    <property type="component" value="Unassembled WGS sequence"/>
</dbReference>
<dbReference type="Pfam" id="PF00646">
    <property type="entry name" value="F-box"/>
    <property type="match status" value="1"/>
</dbReference>
<evidence type="ECO:0000256" key="1">
    <source>
        <dbReference type="SAM" id="MobiDB-lite"/>
    </source>
</evidence>
<feature type="compositionally biased region" description="Polar residues" evidence="1">
    <location>
        <begin position="459"/>
        <end position="469"/>
    </location>
</feature>
<evidence type="ECO:0000313" key="3">
    <source>
        <dbReference type="EMBL" id="KAG2248995.1"/>
    </source>
</evidence>
<dbReference type="InterPro" id="IPR005174">
    <property type="entry name" value="KIB1-4_b-propeller"/>
</dbReference>
<proteinExistence type="predicted"/>
<keyword evidence="4" id="KW-1185">Reference proteome</keyword>
<name>A0A8X7PCT8_BRACI</name>
<sequence>MEDNKKRNPNSHECLNSWSELPLDLLNMVFKRLGFVDFQRAKSVCSSWLSSSRQSVPKKNHTPWLILFREEQNNSYCKLFNPEEKERLYKTQDTGLDFSKSVCEATYGSWLLMHDLCYNLHIVNLFTNERIILPSLESQLGVTKEKRTKPKNRKLSSLFWIDEKTKDYVVQIPETSSCLDMVYKDHKLYLNCCGYFSIFDFYGETPQQTFQRELKVQSVHSLTGNVLMVQKIWRSIPMTWSFLVIKRDTSWTQLPKTAGCVDVVYKESKLYFLGLSGCFLIFDLSGETPQQIFQSNSNGLVVPTKLVVTVTGEVFKVEKWWRPRSETWSFRVIKLCSLGFLRMRNHQLVGSLGDESMLLDQGITVLGNDGFIRDSIYFSVKRDNTSSIFVFNLKTKKTEPLHNFDCSYQAKTNPSNQTLIPSANILTGENINPDRDTSHPVFSNIQLLFPISKLATRSQPVRETQTQTVRDPPQLSDRRCQSVPAQLDTRSVRDPIAARSCSGSAKSSSRLFSLVVHSTRLEDKVILKP</sequence>
<dbReference type="InterPro" id="IPR001810">
    <property type="entry name" value="F-box_dom"/>
</dbReference>